<dbReference type="CDD" id="cd01949">
    <property type="entry name" value="GGDEF"/>
    <property type="match status" value="1"/>
</dbReference>
<feature type="compositionally biased region" description="Low complexity" evidence="3">
    <location>
        <begin position="1"/>
        <end position="22"/>
    </location>
</feature>
<dbReference type="InterPro" id="IPR043128">
    <property type="entry name" value="Rev_trsase/Diguanyl_cyclase"/>
</dbReference>
<dbReference type="eggNOG" id="COG2202">
    <property type="taxonomic scope" value="Bacteria"/>
</dbReference>
<dbReference type="InterPro" id="IPR029787">
    <property type="entry name" value="Nucleotide_cyclase"/>
</dbReference>
<dbReference type="GO" id="GO:0043709">
    <property type="term" value="P:cell adhesion involved in single-species biofilm formation"/>
    <property type="evidence" value="ECO:0007669"/>
    <property type="project" value="TreeGrafter"/>
</dbReference>
<dbReference type="InterPro" id="IPR013656">
    <property type="entry name" value="PAS_4"/>
</dbReference>
<feature type="domain" description="GGDEF" evidence="5">
    <location>
        <begin position="217"/>
        <end position="354"/>
    </location>
</feature>
<evidence type="ECO:0000256" key="2">
    <source>
        <dbReference type="ARBA" id="ARBA00034247"/>
    </source>
</evidence>
<organism evidence="6">
    <name type="scientific">Rhodopseudomonas palustris (strain ATCC BAA-98 / CGA009)</name>
    <dbReference type="NCBI Taxonomy" id="258594"/>
    <lineage>
        <taxon>Bacteria</taxon>
        <taxon>Pseudomonadati</taxon>
        <taxon>Pseudomonadota</taxon>
        <taxon>Alphaproteobacteria</taxon>
        <taxon>Hyphomicrobiales</taxon>
        <taxon>Nitrobacteraceae</taxon>
        <taxon>Rhodopseudomonas</taxon>
    </lineage>
</organism>
<dbReference type="EMBL" id="BX572605">
    <property type="protein sequence ID" value="CAE29273.1"/>
    <property type="molecule type" value="Genomic_DNA"/>
</dbReference>
<dbReference type="SUPFAM" id="SSF55073">
    <property type="entry name" value="Nucleotide cyclase"/>
    <property type="match status" value="1"/>
</dbReference>
<dbReference type="PROSITE" id="PS50887">
    <property type="entry name" value="GGDEF"/>
    <property type="match status" value="1"/>
</dbReference>
<dbReference type="eggNOG" id="COG3706">
    <property type="taxonomic scope" value="Bacteria"/>
</dbReference>
<dbReference type="Pfam" id="PF08448">
    <property type="entry name" value="PAS_4"/>
    <property type="match status" value="1"/>
</dbReference>
<evidence type="ECO:0000259" key="5">
    <source>
        <dbReference type="PROSITE" id="PS50887"/>
    </source>
</evidence>
<dbReference type="InterPro" id="IPR000014">
    <property type="entry name" value="PAS"/>
</dbReference>
<reference evidence="6" key="1">
    <citation type="journal article" date="2004" name="Nat. Biotechnol.">
        <title>Complete genome sequence of the metabolically versatile photosynthetic bacterium Rhodopseudomonas palustris.</title>
        <authorList>
            <person name="Larimer F.W."/>
            <person name="Chain P."/>
            <person name="Hauser L."/>
            <person name="Lamerdin J."/>
            <person name="Malfatti S."/>
            <person name="Do L."/>
            <person name="Land M.L."/>
            <person name="Pelletier D.A."/>
            <person name="Beatty J.T."/>
            <person name="Lang A.S."/>
            <person name="Tabita F.R."/>
            <person name="Gibson J.L."/>
            <person name="Hanson T.E."/>
            <person name="Bobst C."/>
            <person name="Torres J.L."/>
            <person name="Peres C."/>
            <person name="Harrison F.H."/>
            <person name="Gibson J."/>
            <person name="Harwood C.S."/>
        </authorList>
    </citation>
    <scope>NUCLEOTIDE SEQUENCE [LARGE SCALE GENOMIC DNA]</scope>
    <source>
        <strain evidence="6">CGA009</strain>
    </source>
</reference>
<dbReference type="InterPro" id="IPR050469">
    <property type="entry name" value="Diguanylate_Cyclase"/>
</dbReference>
<evidence type="ECO:0000313" key="6">
    <source>
        <dbReference type="EMBL" id="CAE29273.1"/>
    </source>
</evidence>
<dbReference type="SUPFAM" id="SSF55785">
    <property type="entry name" value="PYP-like sensor domain (PAS domain)"/>
    <property type="match status" value="1"/>
</dbReference>
<gene>
    <name evidence="6" type="ordered locus">RPA3832</name>
</gene>
<dbReference type="Gene3D" id="3.30.70.270">
    <property type="match status" value="1"/>
</dbReference>
<evidence type="ECO:0000256" key="3">
    <source>
        <dbReference type="SAM" id="MobiDB-lite"/>
    </source>
</evidence>
<dbReference type="Gene3D" id="3.30.450.20">
    <property type="entry name" value="PAS domain"/>
    <property type="match status" value="1"/>
</dbReference>
<dbReference type="STRING" id="258594.RPA3832"/>
<dbReference type="HOGENOM" id="CLU_000445_11_4_5"/>
<proteinExistence type="predicted"/>
<name>Q6N362_RHOPA</name>
<dbReference type="NCBIfam" id="TIGR00254">
    <property type="entry name" value="GGDEF"/>
    <property type="match status" value="1"/>
</dbReference>
<dbReference type="GO" id="GO:1902201">
    <property type="term" value="P:negative regulation of bacterial-type flagellum-dependent cell motility"/>
    <property type="evidence" value="ECO:0007669"/>
    <property type="project" value="TreeGrafter"/>
</dbReference>
<sequence>MRLPRWRAPARGARATATRAPTLIRDMPDRGHDGPGQPHPSEPLCQATLCECLNENALLAKYAIDRIADMIIWLDEHGRVMFVNAAATKLLGYSQAEFLSMTVLDLDPLFDADIWRDHWREVESRGSFTLETVNRTKDGVDVAVEVTVNFVECLGRKMNCSIVRDITERKRAAEQLAEMHRKLVQANLTDELTAIANRRRFDGVLSTSYATHMRSGAPLSLILLDIDHFKAFNDRYGHLEGDRCLQRIAEVIDRRMFRAADLAARWGGEEFVCILPDTDEAGALAVATALREAILDLAIPHEASPIARVVTASLGVVTATCVPDKTAHSLFETADALLYEAKNLGRNRIVRSPSRG</sequence>
<comment type="catalytic activity">
    <reaction evidence="2">
        <text>2 GTP = 3',3'-c-di-GMP + 2 diphosphate</text>
        <dbReference type="Rhea" id="RHEA:24898"/>
        <dbReference type="ChEBI" id="CHEBI:33019"/>
        <dbReference type="ChEBI" id="CHEBI:37565"/>
        <dbReference type="ChEBI" id="CHEBI:58805"/>
        <dbReference type="EC" id="2.7.7.65"/>
    </reaction>
</comment>
<dbReference type="GO" id="GO:0005886">
    <property type="term" value="C:plasma membrane"/>
    <property type="evidence" value="ECO:0007669"/>
    <property type="project" value="TreeGrafter"/>
</dbReference>
<dbReference type="CDD" id="cd00130">
    <property type="entry name" value="PAS"/>
    <property type="match status" value="1"/>
</dbReference>
<dbReference type="GO" id="GO:0052621">
    <property type="term" value="F:diguanylate cyclase activity"/>
    <property type="evidence" value="ECO:0007669"/>
    <property type="project" value="UniProtKB-EC"/>
</dbReference>
<dbReference type="NCBIfam" id="TIGR00229">
    <property type="entry name" value="sensory_box"/>
    <property type="match status" value="1"/>
</dbReference>
<feature type="domain" description="PAS" evidence="4">
    <location>
        <begin position="56"/>
        <end position="104"/>
    </location>
</feature>
<dbReference type="Pfam" id="PF00990">
    <property type="entry name" value="GGDEF"/>
    <property type="match status" value="1"/>
</dbReference>
<accession>Q6N362</accession>
<dbReference type="PROSITE" id="PS50112">
    <property type="entry name" value="PAS"/>
    <property type="match status" value="1"/>
</dbReference>
<dbReference type="PANTHER" id="PTHR45138">
    <property type="entry name" value="REGULATORY COMPONENTS OF SENSORY TRANSDUCTION SYSTEM"/>
    <property type="match status" value="1"/>
</dbReference>
<evidence type="ECO:0000256" key="1">
    <source>
        <dbReference type="ARBA" id="ARBA00012528"/>
    </source>
</evidence>
<evidence type="ECO:0000259" key="4">
    <source>
        <dbReference type="PROSITE" id="PS50112"/>
    </source>
</evidence>
<protein>
    <recommendedName>
        <fullName evidence="1">diguanylate cyclase</fullName>
        <ecNumber evidence="1">2.7.7.65</ecNumber>
    </recommendedName>
</protein>
<dbReference type="AlphaFoldDB" id="Q6N362"/>
<dbReference type="InterPro" id="IPR035965">
    <property type="entry name" value="PAS-like_dom_sf"/>
</dbReference>
<dbReference type="PANTHER" id="PTHR45138:SF9">
    <property type="entry name" value="DIGUANYLATE CYCLASE DGCM-RELATED"/>
    <property type="match status" value="1"/>
</dbReference>
<dbReference type="PhylomeDB" id="Q6N362"/>
<dbReference type="SMART" id="SM00091">
    <property type="entry name" value="PAS"/>
    <property type="match status" value="1"/>
</dbReference>
<dbReference type="InterPro" id="IPR000160">
    <property type="entry name" value="GGDEF_dom"/>
</dbReference>
<feature type="region of interest" description="Disordered" evidence="3">
    <location>
        <begin position="1"/>
        <end position="40"/>
    </location>
</feature>
<dbReference type="EC" id="2.7.7.65" evidence="1"/>
<dbReference type="SMART" id="SM00267">
    <property type="entry name" value="GGDEF"/>
    <property type="match status" value="1"/>
</dbReference>
<dbReference type="FunFam" id="3.30.70.270:FF:000001">
    <property type="entry name" value="Diguanylate cyclase domain protein"/>
    <property type="match status" value="1"/>
</dbReference>